<evidence type="ECO:0000256" key="3">
    <source>
        <dbReference type="ARBA" id="ARBA00022630"/>
    </source>
</evidence>
<evidence type="ECO:0000256" key="7">
    <source>
        <dbReference type="ARBA" id="ARBA00022741"/>
    </source>
</evidence>
<dbReference type="PANTHER" id="PTHR23293:SF9">
    <property type="entry name" value="FAD SYNTHASE"/>
    <property type="match status" value="1"/>
</dbReference>
<evidence type="ECO:0000256" key="9">
    <source>
        <dbReference type="ARBA" id="ARBA00022840"/>
    </source>
</evidence>
<keyword evidence="16" id="KW-1185">Reference proteome</keyword>
<comment type="catalytic activity">
    <reaction evidence="12">
        <text>FMN + ATP + H(+) = FAD + diphosphate</text>
        <dbReference type="Rhea" id="RHEA:17237"/>
        <dbReference type="ChEBI" id="CHEBI:15378"/>
        <dbReference type="ChEBI" id="CHEBI:30616"/>
        <dbReference type="ChEBI" id="CHEBI:33019"/>
        <dbReference type="ChEBI" id="CHEBI:57692"/>
        <dbReference type="ChEBI" id="CHEBI:58210"/>
        <dbReference type="EC" id="2.7.7.2"/>
    </reaction>
</comment>
<name>A0ABN8BC73_CHISP</name>
<keyword evidence="3" id="KW-0285">Flavoprotein</keyword>
<dbReference type="Proteomes" id="UP001153292">
    <property type="component" value="Chromosome 9"/>
</dbReference>
<evidence type="ECO:0000256" key="12">
    <source>
        <dbReference type="ARBA" id="ARBA00049494"/>
    </source>
</evidence>
<accession>A0ABN8BC73</accession>
<keyword evidence="6" id="KW-0548">Nucleotidyltransferase</keyword>
<proteinExistence type="predicted"/>
<dbReference type="EC" id="2.7.7.2" evidence="2"/>
<sequence length="256" mass="29286">MPQPRHDQLEHSDYSGVLQEAEQVIKQCFKQFSLEEVFLSFNGGKDCTVLLDVTMKVLLENHRKEDVQNKFKVVYIRNNQPFREIEDFVKEIQAHYGITLSVAEGELKSTLKNILERDGTLKACLMGTRRTDPYSKDLNFMQKTDSNWPQLIRVSPLLNWSYHQIWSYIIRQKVPYCSLYDKGYTSIGSSHNTWPNPALAYKDHSGVISYRPAWQLSDAFLERAGRTKPSSKTTNGHATNGENGHSHSNSSNGDAL</sequence>
<evidence type="ECO:0000256" key="2">
    <source>
        <dbReference type="ARBA" id="ARBA00012393"/>
    </source>
</evidence>
<gene>
    <name evidence="15" type="ORF">CHILSU_LOCUS10993</name>
</gene>
<evidence type="ECO:0000256" key="8">
    <source>
        <dbReference type="ARBA" id="ARBA00022827"/>
    </source>
</evidence>
<dbReference type="SUPFAM" id="SSF52402">
    <property type="entry name" value="Adenine nucleotide alpha hydrolases-like"/>
    <property type="match status" value="1"/>
</dbReference>
<evidence type="ECO:0000256" key="1">
    <source>
        <dbReference type="ARBA" id="ARBA00004726"/>
    </source>
</evidence>
<evidence type="ECO:0000256" key="11">
    <source>
        <dbReference type="ARBA" id="ARBA00031871"/>
    </source>
</evidence>
<keyword evidence="8" id="KW-0274">FAD</keyword>
<feature type="region of interest" description="Disordered" evidence="13">
    <location>
        <begin position="225"/>
        <end position="256"/>
    </location>
</feature>
<dbReference type="Pfam" id="PF01507">
    <property type="entry name" value="PAPS_reduct"/>
    <property type="match status" value="2"/>
</dbReference>
<organism evidence="15 16">
    <name type="scientific">Chilo suppressalis</name>
    <name type="common">Asiatic rice borer moth</name>
    <dbReference type="NCBI Taxonomy" id="168631"/>
    <lineage>
        <taxon>Eukaryota</taxon>
        <taxon>Metazoa</taxon>
        <taxon>Ecdysozoa</taxon>
        <taxon>Arthropoda</taxon>
        <taxon>Hexapoda</taxon>
        <taxon>Insecta</taxon>
        <taxon>Pterygota</taxon>
        <taxon>Neoptera</taxon>
        <taxon>Endopterygota</taxon>
        <taxon>Lepidoptera</taxon>
        <taxon>Glossata</taxon>
        <taxon>Ditrysia</taxon>
        <taxon>Pyraloidea</taxon>
        <taxon>Crambidae</taxon>
        <taxon>Crambinae</taxon>
        <taxon>Chilo</taxon>
    </lineage>
</organism>
<evidence type="ECO:0000313" key="15">
    <source>
        <dbReference type="EMBL" id="CAH0407593.1"/>
    </source>
</evidence>
<dbReference type="CDD" id="cd23948">
    <property type="entry name" value="FAD_synthase"/>
    <property type="match status" value="1"/>
</dbReference>
<reference evidence="15" key="1">
    <citation type="submission" date="2021-12" db="EMBL/GenBank/DDBJ databases">
        <authorList>
            <person name="King R."/>
        </authorList>
    </citation>
    <scope>NUCLEOTIDE SEQUENCE</scope>
</reference>
<feature type="domain" description="Phosphoadenosine phosphosulphate reductase" evidence="14">
    <location>
        <begin position="120"/>
        <end position="193"/>
    </location>
</feature>
<keyword evidence="4" id="KW-0288">FMN</keyword>
<dbReference type="EMBL" id="OU963902">
    <property type="protein sequence ID" value="CAH0407593.1"/>
    <property type="molecule type" value="Genomic_DNA"/>
</dbReference>
<keyword evidence="7" id="KW-0547">Nucleotide-binding</keyword>
<feature type="compositionally biased region" description="Polar residues" evidence="13">
    <location>
        <begin position="228"/>
        <end position="238"/>
    </location>
</feature>
<evidence type="ECO:0000256" key="5">
    <source>
        <dbReference type="ARBA" id="ARBA00022679"/>
    </source>
</evidence>
<feature type="domain" description="Phosphoadenosine phosphosulphate reductase" evidence="14">
    <location>
        <begin position="37"/>
        <end position="109"/>
    </location>
</feature>
<dbReference type="InterPro" id="IPR002500">
    <property type="entry name" value="PAPS_reduct_dom"/>
</dbReference>
<dbReference type="Gene3D" id="3.40.50.620">
    <property type="entry name" value="HUPs"/>
    <property type="match status" value="1"/>
</dbReference>
<keyword evidence="5" id="KW-0808">Transferase</keyword>
<feature type="compositionally biased region" description="Low complexity" evidence="13">
    <location>
        <begin position="240"/>
        <end position="256"/>
    </location>
</feature>
<dbReference type="PANTHER" id="PTHR23293">
    <property type="entry name" value="FAD SYNTHETASE-RELATED FMN ADENYLYLTRANSFERASE"/>
    <property type="match status" value="1"/>
</dbReference>
<evidence type="ECO:0000256" key="4">
    <source>
        <dbReference type="ARBA" id="ARBA00022643"/>
    </source>
</evidence>
<evidence type="ECO:0000313" key="16">
    <source>
        <dbReference type="Proteomes" id="UP001153292"/>
    </source>
</evidence>
<dbReference type="InterPro" id="IPR014729">
    <property type="entry name" value="Rossmann-like_a/b/a_fold"/>
</dbReference>
<evidence type="ECO:0000256" key="13">
    <source>
        <dbReference type="SAM" id="MobiDB-lite"/>
    </source>
</evidence>
<protein>
    <recommendedName>
        <fullName evidence="2">FAD synthase</fullName>
        <ecNumber evidence="2">2.7.7.2</ecNumber>
    </recommendedName>
    <alternativeName>
        <fullName evidence="10">FAD pyrophosphorylase</fullName>
    </alternativeName>
    <alternativeName>
        <fullName evidence="11">FMN adenylyltransferase</fullName>
    </alternativeName>
</protein>
<evidence type="ECO:0000256" key="10">
    <source>
        <dbReference type="ARBA" id="ARBA00031145"/>
    </source>
</evidence>
<evidence type="ECO:0000259" key="14">
    <source>
        <dbReference type="Pfam" id="PF01507"/>
    </source>
</evidence>
<evidence type="ECO:0000256" key="6">
    <source>
        <dbReference type="ARBA" id="ARBA00022695"/>
    </source>
</evidence>
<keyword evidence="9" id="KW-0067">ATP-binding</keyword>
<comment type="pathway">
    <text evidence="1">Cofactor biosynthesis; FAD biosynthesis; FAD from FMN: step 1/1.</text>
</comment>